<dbReference type="SUPFAM" id="SSF102588">
    <property type="entry name" value="LmbE-like"/>
    <property type="match status" value="1"/>
</dbReference>
<dbReference type="EMBL" id="AFPZ01000038">
    <property type="protein sequence ID" value="EGQ26604.1"/>
    <property type="molecule type" value="Genomic_DNA"/>
</dbReference>
<dbReference type="GO" id="GO:0016811">
    <property type="term" value="F:hydrolase activity, acting on carbon-nitrogen (but not peptide) bonds, in linear amides"/>
    <property type="evidence" value="ECO:0007669"/>
    <property type="project" value="TreeGrafter"/>
</dbReference>
<organism evidence="1 2">
    <name type="scientific">Sporosarcina newyorkensis 2681</name>
    <dbReference type="NCBI Taxonomy" id="1027292"/>
    <lineage>
        <taxon>Bacteria</taxon>
        <taxon>Bacillati</taxon>
        <taxon>Bacillota</taxon>
        <taxon>Bacilli</taxon>
        <taxon>Bacillales</taxon>
        <taxon>Caryophanaceae</taxon>
        <taxon>Sporosarcina</taxon>
    </lineage>
</organism>
<reference evidence="1 2" key="1">
    <citation type="submission" date="2011-04" db="EMBL/GenBank/DDBJ databases">
        <authorList>
            <person name="Muzny D."/>
            <person name="Qin X."/>
            <person name="Deng J."/>
            <person name="Jiang H."/>
            <person name="Liu Y."/>
            <person name="Qu J."/>
            <person name="Song X.-Z."/>
            <person name="Zhang L."/>
            <person name="Thornton R."/>
            <person name="Coyle M."/>
            <person name="Francisco L."/>
            <person name="Jackson L."/>
            <person name="Javaid M."/>
            <person name="Korchina V."/>
            <person name="Kovar C."/>
            <person name="Mata R."/>
            <person name="Mathew T."/>
            <person name="Ngo R."/>
            <person name="Nguyen L."/>
            <person name="Nguyen N."/>
            <person name="Okwuonu G."/>
            <person name="Ongeri F."/>
            <person name="Pham C."/>
            <person name="Simmons D."/>
            <person name="Wilczek-Boney K."/>
            <person name="Hale W."/>
            <person name="Jakkamsetti A."/>
            <person name="Pham P."/>
            <person name="Ruth R."/>
            <person name="San Lucas F."/>
            <person name="Warren J."/>
            <person name="Zhang J."/>
            <person name="Zhao Z."/>
            <person name="Zhou C."/>
            <person name="Zhu D."/>
            <person name="Lee S."/>
            <person name="Bess C."/>
            <person name="Blankenburg K."/>
            <person name="Forbes L."/>
            <person name="Fu Q."/>
            <person name="Gubbala S."/>
            <person name="Hirani K."/>
            <person name="Jayaseelan J.C."/>
            <person name="Lara F."/>
            <person name="Munidasa M."/>
            <person name="Palculict T."/>
            <person name="Patil S."/>
            <person name="Pu L.-L."/>
            <person name="Saada N."/>
            <person name="Tang L."/>
            <person name="Weissenberger G."/>
            <person name="Zhu Y."/>
            <person name="Hemphill L."/>
            <person name="Shang Y."/>
            <person name="Youmans B."/>
            <person name="Ayvaz T."/>
            <person name="Ross M."/>
            <person name="Santibanez J."/>
            <person name="Aqrawi P."/>
            <person name="Gross S."/>
            <person name="Joshi V."/>
            <person name="Fowler G."/>
            <person name="Nazareth L."/>
            <person name="Reid J."/>
            <person name="Worley K."/>
            <person name="Petrosino J."/>
            <person name="Highlander S."/>
            <person name="Gibbs R."/>
        </authorList>
    </citation>
    <scope>NUCLEOTIDE SEQUENCE [LARGE SCALE GENOMIC DNA]</scope>
    <source>
        <strain evidence="1 2">2681</strain>
    </source>
</reference>
<protein>
    <submittedName>
        <fullName evidence="1">LmbE family protein</fullName>
    </submittedName>
</protein>
<dbReference type="InterPro" id="IPR003737">
    <property type="entry name" value="GlcNAc_PI_deacetylase-related"/>
</dbReference>
<dbReference type="InterPro" id="IPR023841">
    <property type="entry name" value="BshB2"/>
</dbReference>
<dbReference type="NCBIfam" id="TIGR04000">
    <property type="entry name" value="thiol_BshB2"/>
    <property type="match status" value="1"/>
</dbReference>
<dbReference type="eggNOG" id="COG2120">
    <property type="taxonomic scope" value="Bacteria"/>
</dbReference>
<dbReference type="InterPro" id="IPR024078">
    <property type="entry name" value="LmbE-like_dom_sf"/>
</dbReference>
<dbReference type="Gene3D" id="3.40.50.10320">
    <property type="entry name" value="LmbE-like"/>
    <property type="match status" value="1"/>
</dbReference>
<evidence type="ECO:0000313" key="2">
    <source>
        <dbReference type="Proteomes" id="UP000005316"/>
    </source>
</evidence>
<comment type="caution">
    <text evidence="1">The sequence shown here is derived from an EMBL/GenBank/DDBJ whole genome shotgun (WGS) entry which is preliminary data.</text>
</comment>
<dbReference type="STRING" id="759851.SAMN04244570_1860"/>
<proteinExistence type="predicted"/>
<dbReference type="Proteomes" id="UP000005316">
    <property type="component" value="Unassembled WGS sequence"/>
</dbReference>
<dbReference type="PANTHER" id="PTHR12993">
    <property type="entry name" value="N-ACETYLGLUCOSAMINYL-PHOSPHATIDYLINOSITOL DE-N-ACETYLASE-RELATED"/>
    <property type="match status" value="1"/>
</dbReference>
<name>F9DRH7_9BACL</name>
<sequence length="232" mass="26472">MLIKKGDFLMLQKERHVLVIFPHPDDEAFGVSGTISKYIEMGVPVTYACLTLGEMGRNLGNPPFANRETLPQVRKQELLDACAAMGLTDLRMMGLRDKTIEFEDPEKLIKMMTDLIEELNPSLVITFHPQLAVHPDHNATGLAVVDAVRRIPEAKRPTLYVKAFANDTVEKIGEPDVIHHMADMQEKKIATLRAHASQTIWMLPDMEKRWAENDEEALDWLHNEAFYTYKFD</sequence>
<dbReference type="PANTHER" id="PTHR12993:SF27">
    <property type="entry name" value="N-ACETYL-ALPHA-D-GLUCOSAMINYL L-MALATE DEACETYLASE 2-RELATED"/>
    <property type="match status" value="1"/>
</dbReference>
<dbReference type="HOGENOM" id="CLU_049311_4_2_9"/>
<dbReference type="AlphaFoldDB" id="F9DRH7"/>
<accession>F9DRH7</accession>
<evidence type="ECO:0000313" key="1">
    <source>
        <dbReference type="EMBL" id="EGQ26604.1"/>
    </source>
</evidence>
<dbReference type="Pfam" id="PF02585">
    <property type="entry name" value="PIG-L"/>
    <property type="match status" value="1"/>
</dbReference>
<gene>
    <name evidence="1" type="ORF">HMPREF9372_1407</name>
</gene>